<proteinExistence type="predicted"/>
<feature type="transmembrane region" description="Helical" evidence="1">
    <location>
        <begin position="98"/>
        <end position="121"/>
    </location>
</feature>
<sequence>MDTVLSGIRWVSADSCNDSKVYQPEKELNIKKHGNCFNLTILNTTVSDEATYYCALVFSDGTHLKIKGTSKPAVSDSSVVCEATSHKNTTNINTQEKIVLALGSALGLCLLLIFCLTYFILRKRKCKKMNTSIEDSPGLKQESDSESLHYAASQFTKRKAKAQKRDATLQEDCVYSGVYSGVYSDVYYEVK</sequence>
<dbReference type="InterPro" id="IPR036179">
    <property type="entry name" value="Ig-like_dom_sf"/>
</dbReference>
<dbReference type="SUPFAM" id="SSF48726">
    <property type="entry name" value="Immunoglobulin"/>
    <property type="match status" value="1"/>
</dbReference>
<gene>
    <name evidence="2" type="ORF">HF521_018191</name>
</gene>
<dbReference type="EMBL" id="JABFDY010000005">
    <property type="protein sequence ID" value="KAF7706973.1"/>
    <property type="molecule type" value="Genomic_DNA"/>
</dbReference>
<evidence type="ECO:0000313" key="2">
    <source>
        <dbReference type="EMBL" id="KAF7706973.1"/>
    </source>
</evidence>
<organism evidence="2 3">
    <name type="scientific">Silurus meridionalis</name>
    <name type="common">Southern catfish</name>
    <name type="synonym">Silurus soldatovi meridionalis</name>
    <dbReference type="NCBI Taxonomy" id="175797"/>
    <lineage>
        <taxon>Eukaryota</taxon>
        <taxon>Metazoa</taxon>
        <taxon>Chordata</taxon>
        <taxon>Craniata</taxon>
        <taxon>Vertebrata</taxon>
        <taxon>Euteleostomi</taxon>
        <taxon>Actinopterygii</taxon>
        <taxon>Neopterygii</taxon>
        <taxon>Teleostei</taxon>
        <taxon>Ostariophysi</taxon>
        <taxon>Siluriformes</taxon>
        <taxon>Siluridae</taxon>
        <taxon>Silurus</taxon>
    </lineage>
</organism>
<keyword evidence="3" id="KW-1185">Reference proteome</keyword>
<comment type="caution">
    <text evidence="2">The sequence shown here is derived from an EMBL/GenBank/DDBJ whole genome shotgun (WGS) entry which is preliminary data.</text>
</comment>
<dbReference type="AlphaFoldDB" id="A0A8T0BLA1"/>
<dbReference type="InterPro" id="IPR013783">
    <property type="entry name" value="Ig-like_fold"/>
</dbReference>
<name>A0A8T0BLA1_SILME</name>
<keyword evidence="1" id="KW-0812">Transmembrane</keyword>
<accession>A0A8T0BLA1</accession>
<reference evidence="2" key="1">
    <citation type="submission" date="2020-08" db="EMBL/GenBank/DDBJ databases">
        <title>Chromosome-level assembly of Southern catfish (Silurus meridionalis) provides insights into visual adaptation to the nocturnal and benthic lifestyles.</title>
        <authorList>
            <person name="Zhang Y."/>
            <person name="Wang D."/>
            <person name="Peng Z."/>
        </authorList>
    </citation>
    <scope>NUCLEOTIDE SEQUENCE</scope>
    <source>
        <strain evidence="2">SWU-2019-XX</strain>
        <tissue evidence="2">Muscle</tissue>
    </source>
</reference>
<keyword evidence="1" id="KW-1133">Transmembrane helix</keyword>
<protein>
    <submittedName>
        <fullName evidence="2">Uncharacterized protein</fullName>
    </submittedName>
</protein>
<dbReference type="Proteomes" id="UP000606274">
    <property type="component" value="Unassembled WGS sequence"/>
</dbReference>
<evidence type="ECO:0000256" key="1">
    <source>
        <dbReference type="SAM" id="Phobius"/>
    </source>
</evidence>
<dbReference type="Gene3D" id="2.60.40.10">
    <property type="entry name" value="Immunoglobulins"/>
    <property type="match status" value="1"/>
</dbReference>
<evidence type="ECO:0000313" key="3">
    <source>
        <dbReference type="Proteomes" id="UP000606274"/>
    </source>
</evidence>
<keyword evidence="1" id="KW-0472">Membrane</keyword>